<evidence type="ECO:0000256" key="2">
    <source>
        <dbReference type="ARBA" id="ARBA00023002"/>
    </source>
</evidence>
<dbReference type="InterPro" id="IPR000073">
    <property type="entry name" value="AB_hydrolase_1"/>
</dbReference>
<dbReference type="SUPFAM" id="SSF51735">
    <property type="entry name" value="NAD(P)-binding Rossmann-fold domains"/>
    <property type="match status" value="1"/>
</dbReference>
<dbReference type="GO" id="GO:0016491">
    <property type="term" value="F:oxidoreductase activity"/>
    <property type="evidence" value="ECO:0007669"/>
    <property type="project" value="UniProtKB-KW"/>
</dbReference>
<dbReference type="SUPFAM" id="SSF53474">
    <property type="entry name" value="alpha/beta-Hydrolases"/>
    <property type="match status" value="1"/>
</dbReference>
<keyword evidence="5" id="KW-1185">Reference proteome</keyword>
<dbReference type="NCBIfam" id="NF004514">
    <property type="entry name" value="PRK05855.1"/>
    <property type="match status" value="1"/>
</dbReference>
<evidence type="ECO:0000256" key="1">
    <source>
        <dbReference type="ARBA" id="ARBA00006484"/>
    </source>
</evidence>
<dbReference type="PRINTS" id="PR00080">
    <property type="entry name" value="SDRFAMILY"/>
</dbReference>
<dbReference type="CDD" id="cd05233">
    <property type="entry name" value="SDR_c"/>
    <property type="match status" value="1"/>
</dbReference>
<keyword evidence="2" id="KW-0560">Oxidoreductase</keyword>
<dbReference type="InterPro" id="IPR029058">
    <property type="entry name" value="AB_hydrolase_fold"/>
</dbReference>
<dbReference type="InterPro" id="IPR020904">
    <property type="entry name" value="Sc_DH/Rdtase_CS"/>
</dbReference>
<dbReference type="InterPro" id="IPR002347">
    <property type="entry name" value="SDR_fam"/>
</dbReference>
<evidence type="ECO:0000313" key="5">
    <source>
        <dbReference type="Proteomes" id="UP000092598"/>
    </source>
</evidence>
<gene>
    <name evidence="4" type="ORF">SLINC_4205</name>
</gene>
<dbReference type="Proteomes" id="UP000092598">
    <property type="component" value="Chromosome"/>
</dbReference>
<dbReference type="PANTHER" id="PTHR43391:SF12">
    <property type="entry name" value="OXIDOREDUCTASE EPHD-RELATED"/>
    <property type="match status" value="1"/>
</dbReference>
<dbReference type="PROSITE" id="PS00061">
    <property type="entry name" value="ADH_SHORT"/>
    <property type="match status" value="1"/>
</dbReference>
<dbReference type="AlphaFoldDB" id="A0A1B1MCT5"/>
<proteinExistence type="inferred from homology"/>
<dbReference type="STRING" id="1915.SLINC_4205"/>
<feature type="domain" description="Ketoreductase" evidence="3">
    <location>
        <begin position="317"/>
        <end position="498"/>
    </location>
</feature>
<name>A0A1B1MCT5_STRLN</name>
<dbReference type="PATRIC" id="fig|1915.4.peg.4648"/>
<sequence length="584" mass="63836">MLKGARERRVRTGGIELCVAELGDPSAPTVVLVHGYPDSKEVWSEVAPRLAERFHVVLYDVRGHGRSTAPRPLRGGFTLEKLTDDFLAVADAVSPHRPVHLVGHDWGSVQAWEFVTVRRTEGRVASFTSMSGPSLDHLGLWIDTRLRRPTPRRVAQLLGQGARSWYVYALHTPKLPELAWRGPLGKHWPRLLERVEKIPGGTYPTSSLPKDAAHGAWLYRDNLRSRLCRPRRDAYAHAPVQLITPLNDAFLSEKLYDDLDRWVPQLTRRTLPAKHWIPRTRPDRLAAWITEFVTSVEGGRPDVSTATGKYADWFGGQLVLVTGAGSGIGRATAFAFAEAGARVVAVDRDAEAAARTAELSRLLGAPQSWAETVDVSDEQAMEKLAAKVAAEYGVVDVLVNNAGIGLGGSFFDTTPEDWKKVLDVNLWGVIHGCRLFGRQMTERGQGGHIVNTASAAAYQPSKALSAYGTSKAAVLMLSECLRAELAGQGIGVSAICPGFVNTNITSTARFAGVDAEEEKRRQKRTARLYGLRNYPPEKVADAILRAVVRNEAVVPVTPEARGARLLSRLAPGALRAIARLEPPL</sequence>
<dbReference type="InterPro" id="IPR036291">
    <property type="entry name" value="NAD(P)-bd_dom_sf"/>
</dbReference>
<evidence type="ECO:0000259" key="3">
    <source>
        <dbReference type="SMART" id="SM00822"/>
    </source>
</evidence>
<dbReference type="Gene3D" id="3.40.50.720">
    <property type="entry name" value="NAD(P)-binding Rossmann-like Domain"/>
    <property type="match status" value="1"/>
</dbReference>
<comment type="similarity">
    <text evidence="1">Belongs to the short-chain dehydrogenases/reductases (SDR) family.</text>
</comment>
<reference evidence="4 5" key="1">
    <citation type="submission" date="2016-07" db="EMBL/GenBank/DDBJ databases">
        <title>Enhancement of antibiotic productionsby engineered nitrateutilization in actinobacteria.</title>
        <authorList>
            <person name="Meng S.C."/>
        </authorList>
    </citation>
    <scope>NUCLEOTIDE SEQUENCE [LARGE SCALE GENOMIC DNA]</scope>
    <source>
        <strain evidence="4 5">NRRL 2936</strain>
    </source>
</reference>
<dbReference type="KEGG" id="sls:SLINC_4205"/>
<dbReference type="Pfam" id="PF00561">
    <property type="entry name" value="Abhydrolase_1"/>
    <property type="match status" value="1"/>
</dbReference>
<dbReference type="Gene3D" id="3.40.50.1820">
    <property type="entry name" value="alpha/beta hydrolase"/>
    <property type="match status" value="1"/>
</dbReference>
<dbReference type="PRINTS" id="PR00081">
    <property type="entry name" value="GDHRDH"/>
</dbReference>
<dbReference type="Pfam" id="PF00106">
    <property type="entry name" value="adh_short"/>
    <property type="match status" value="1"/>
</dbReference>
<evidence type="ECO:0000313" key="4">
    <source>
        <dbReference type="EMBL" id="ANS66429.1"/>
    </source>
</evidence>
<organism evidence="4 5">
    <name type="scientific">Streptomyces lincolnensis</name>
    <dbReference type="NCBI Taxonomy" id="1915"/>
    <lineage>
        <taxon>Bacteria</taxon>
        <taxon>Bacillati</taxon>
        <taxon>Actinomycetota</taxon>
        <taxon>Actinomycetes</taxon>
        <taxon>Kitasatosporales</taxon>
        <taxon>Streptomycetaceae</taxon>
        <taxon>Streptomyces</taxon>
    </lineage>
</organism>
<accession>A0A1B1MCT5</accession>
<dbReference type="PANTHER" id="PTHR43391">
    <property type="entry name" value="RETINOL DEHYDROGENASE-RELATED"/>
    <property type="match status" value="1"/>
</dbReference>
<protein>
    <submittedName>
        <fullName evidence="4">Short chain dehydrogenase</fullName>
    </submittedName>
</protein>
<dbReference type="InterPro" id="IPR057326">
    <property type="entry name" value="KR_dom"/>
</dbReference>
<dbReference type="EMBL" id="CP016438">
    <property type="protein sequence ID" value="ANS66429.1"/>
    <property type="molecule type" value="Genomic_DNA"/>
</dbReference>
<dbReference type="FunFam" id="3.40.50.720:FF:000084">
    <property type="entry name" value="Short-chain dehydrogenase reductase"/>
    <property type="match status" value="1"/>
</dbReference>
<dbReference type="SMART" id="SM00822">
    <property type="entry name" value="PKS_KR"/>
    <property type="match status" value="1"/>
</dbReference>